<name>A0A3M0KVI9_HIRRU</name>
<protein>
    <submittedName>
        <fullName evidence="1">Uncharacterized protein</fullName>
    </submittedName>
</protein>
<dbReference type="STRING" id="333673.A0A3M0KVI9"/>
<dbReference type="EMBL" id="QRBI01000099">
    <property type="protein sequence ID" value="RMC17309.1"/>
    <property type="molecule type" value="Genomic_DNA"/>
</dbReference>
<organism evidence="1 2">
    <name type="scientific">Hirundo rustica rustica</name>
    <dbReference type="NCBI Taxonomy" id="333673"/>
    <lineage>
        <taxon>Eukaryota</taxon>
        <taxon>Metazoa</taxon>
        <taxon>Chordata</taxon>
        <taxon>Craniata</taxon>
        <taxon>Vertebrata</taxon>
        <taxon>Euteleostomi</taxon>
        <taxon>Archelosauria</taxon>
        <taxon>Archosauria</taxon>
        <taxon>Dinosauria</taxon>
        <taxon>Saurischia</taxon>
        <taxon>Theropoda</taxon>
        <taxon>Coelurosauria</taxon>
        <taxon>Aves</taxon>
        <taxon>Neognathae</taxon>
        <taxon>Neoaves</taxon>
        <taxon>Telluraves</taxon>
        <taxon>Australaves</taxon>
        <taxon>Passeriformes</taxon>
        <taxon>Sylvioidea</taxon>
        <taxon>Hirundinidae</taxon>
        <taxon>Hirundo</taxon>
    </lineage>
</organism>
<comment type="caution">
    <text evidence="1">The sequence shown here is derived from an EMBL/GenBank/DDBJ whole genome shotgun (WGS) entry which is preliminary data.</text>
</comment>
<dbReference type="Proteomes" id="UP000269221">
    <property type="component" value="Unassembled WGS sequence"/>
</dbReference>
<sequence length="103" mass="11736">MDLGVLEDNKTLISQQCVLVAMKAKGILGCIWEDHCQQVTGDDPVLLLCPGEEHLECCVQFWNPQDKRDVEHPEQVQQKTINTIKGLDQPSYEERLRELVFSA</sequence>
<dbReference type="AlphaFoldDB" id="A0A3M0KVI9"/>
<evidence type="ECO:0000313" key="1">
    <source>
        <dbReference type="EMBL" id="RMC17309.1"/>
    </source>
</evidence>
<evidence type="ECO:0000313" key="2">
    <source>
        <dbReference type="Proteomes" id="UP000269221"/>
    </source>
</evidence>
<reference evidence="1 2" key="1">
    <citation type="submission" date="2018-07" db="EMBL/GenBank/DDBJ databases">
        <title>A high quality draft genome assembly of the barn swallow (H. rustica rustica).</title>
        <authorList>
            <person name="Formenti G."/>
            <person name="Chiara M."/>
            <person name="Poveda L."/>
            <person name="Francoijs K.-J."/>
            <person name="Bonisoli-Alquati A."/>
            <person name="Canova L."/>
            <person name="Gianfranceschi L."/>
            <person name="Horner D.S."/>
            <person name="Saino N."/>
        </authorList>
    </citation>
    <scope>NUCLEOTIDE SEQUENCE [LARGE SCALE GENOMIC DNA]</scope>
    <source>
        <strain evidence="1">Chelidonia</strain>
        <tissue evidence="1">Blood</tissue>
    </source>
</reference>
<gene>
    <name evidence="1" type="ORF">DUI87_05890</name>
</gene>
<proteinExistence type="predicted"/>
<accession>A0A3M0KVI9</accession>
<dbReference type="OrthoDB" id="9221402at2759"/>
<keyword evidence="2" id="KW-1185">Reference proteome</keyword>